<dbReference type="Proteomes" id="UP001595872">
    <property type="component" value="Unassembled WGS sequence"/>
</dbReference>
<protein>
    <submittedName>
        <fullName evidence="1">Sugar O-methyltransferase</fullName>
        <ecNumber evidence="1">2.1.1.-</ecNumber>
    </submittedName>
</protein>
<evidence type="ECO:0000313" key="2">
    <source>
        <dbReference type="Proteomes" id="UP001595872"/>
    </source>
</evidence>
<keyword evidence="1" id="KW-0489">Methyltransferase</keyword>
<proteinExistence type="predicted"/>
<name>A0ABV9TU83_9ACTN</name>
<reference evidence="2" key="1">
    <citation type="journal article" date="2019" name="Int. J. Syst. Evol. Microbiol.">
        <title>The Global Catalogue of Microorganisms (GCM) 10K type strain sequencing project: providing services to taxonomists for standard genome sequencing and annotation.</title>
        <authorList>
            <consortium name="The Broad Institute Genomics Platform"/>
            <consortium name="The Broad Institute Genome Sequencing Center for Infectious Disease"/>
            <person name="Wu L."/>
            <person name="Ma J."/>
        </authorList>
    </citation>
    <scope>NUCLEOTIDE SEQUENCE [LARGE SCALE GENOMIC DNA]</scope>
    <source>
        <strain evidence="2">KLKA75</strain>
    </source>
</reference>
<dbReference type="CDD" id="cd02440">
    <property type="entry name" value="AdoMet_MTases"/>
    <property type="match status" value="1"/>
</dbReference>
<dbReference type="RefSeq" id="WP_378253379.1">
    <property type="nucleotide sequence ID" value="NZ_JBHSIT010000002.1"/>
</dbReference>
<dbReference type="EMBL" id="JBHSIT010000002">
    <property type="protein sequence ID" value="MFC4907539.1"/>
    <property type="molecule type" value="Genomic_DNA"/>
</dbReference>
<gene>
    <name evidence="1" type="ORF">ACFPCY_09425</name>
</gene>
<accession>A0ABV9TU83</accession>
<dbReference type="GO" id="GO:0032259">
    <property type="term" value="P:methylation"/>
    <property type="evidence" value="ECO:0007669"/>
    <property type="project" value="UniProtKB-KW"/>
</dbReference>
<evidence type="ECO:0000313" key="1">
    <source>
        <dbReference type="EMBL" id="MFC4907539.1"/>
    </source>
</evidence>
<dbReference type="EC" id="2.1.1.-" evidence="1"/>
<dbReference type="SUPFAM" id="SSF53335">
    <property type="entry name" value="S-adenosyl-L-methionine-dependent methyltransferases"/>
    <property type="match status" value="1"/>
</dbReference>
<keyword evidence="1" id="KW-0808">Transferase</keyword>
<dbReference type="NCBIfam" id="TIGR04371">
    <property type="entry name" value="methyltran_NanM"/>
    <property type="match status" value="1"/>
</dbReference>
<dbReference type="GO" id="GO:0008168">
    <property type="term" value="F:methyltransferase activity"/>
    <property type="evidence" value="ECO:0007669"/>
    <property type="project" value="UniProtKB-KW"/>
</dbReference>
<dbReference type="InterPro" id="IPR030807">
    <property type="entry name" value="Methyltran_NanM"/>
</dbReference>
<sequence>MARNLQASPQWERIQRGWVTEDASADLTGFKSDDRNFNISLWSPEANGVRYLKTLVYQLATGLGEADWARLRNIRNREFGDPLTVRVGGEPVCLDYVQAVLELGFVRRRIGLDRARVLEIGAGYGRTCHAMLSNHDLAEYWIVDLTNTMRISREYLRTVLDDAEFAKVRFVDVRDIDEVVGAERFDLCVNIHSFAEMTPETVREYLDLIDGKCAAFYVKNPVGKFLDPKLDGHFKGREAVEEALRTGPLRRVLDIFDEEAVASAVPEFVAAYRPGDGWGCVAHDRALPWSYFWQALYENGRG</sequence>
<dbReference type="InterPro" id="IPR029063">
    <property type="entry name" value="SAM-dependent_MTases_sf"/>
</dbReference>
<dbReference type="Gene3D" id="3.40.50.150">
    <property type="entry name" value="Vaccinia Virus protein VP39"/>
    <property type="match status" value="1"/>
</dbReference>
<organism evidence="1 2">
    <name type="scientific">Actinomadura gamaensis</name>
    <dbReference type="NCBI Taxonomy" id="1763541"/>
    <lineage>
        <taxon>Bacteria</taxon>
        <taxon>Bacillati</taxon>
        <taxon>Actinomycetota</taxon>
        <taxon>Actinomycetes</taxon>
        <taxon>Streptosporangiales</taxon>
        <taxon>Thermomonosporaceae</taxon>
        <taxon>Actinomadura</taxon>
    </lineage>
</organism>
<comment type="caution">
    <text evidence="1">The sequence shown here is derived from an EMBL/GenBank/DDBJ whole genome shotgun (WGS) entry which is preliminary data.</text>
</comment>
<keyword evidence="2" id="KW-1185">Reference proteome</keyword>